<gene>
    <name evidence="2" type="ORF">ENO04_05230</name>
</gene>
<dbReference type="PANTHER" id="PTHR21381">
    <property type="entry name" value="ZGC:162297"/>
    <property type="match status" value="1"/>
</dbReference>
<dbReference type="InterPro" id="IPR005137">
    <property type="entry name" value="BtpA"/>
</dbReference>
<reference evidence="2" key="1">
    <citation type="journal article" date="2020" name="mSystems">
        <title>Genome- and Community-Level Interaction Insights into Carbon Utilization and Element Cycling Functions of Hydrothermarchaeota in Hydrothermal Sediment.</title>
        <authorList>
            <person name="Zhou Z."/>
            <person name="Liu Y."/>
            <person name="Xu W."/>
            <person name="Pan J."/>
            <person name="Luo Z.H."/>
            <person name="Li M."/>
        </authorList>
    </citation>
    <scope>NUCLEOTIDE SEQUENCE [LARGE SCALE GENOMIC DNA]</scope>
    <source>
        <strain evidence="2">SpSt-123</strain>
    </source>
</reference>
<dbReference type="PANTHER" id="PTHR21381:SF3">
    <property type="entry name" value="SGC REGION PROTEIN SGCQ-RELATED"/>
    <property type="match status" value="1"/>
</dbReference>
<dbReference type="EMBL" id="DSDY01000158">
    <property type="protein sequence ID" value="HDS10994.1"/>
    <property type="molecule type" value="Genomic_DNA"/>
</dbReference>
<name>A0A7C1E547_9CREN</name>
<accession>A0A7C1E547</accession>
<evidence type="ECO:0000313" key="2">
    <source>
        <dbReference type="EMBL" id="HDS10994.1"/>
    </source>
</evidence>
<dbReference type="InterPro" id="IPR011060">
    <property type="entry name" value="RibuloseP-bd_barrel"/>
</dbReference>
<dbReference type="NCBIfam" id="TIGR00259">
    <property type="entry name" value="thylakoid_BtpA"/>
    <property type="match status" value="1"/>
</dbReference>
<protein>
    <submittedName>
        <fullName evidence="2">BtpA/SgcQ family protein</fullName>
    </submittedName>
</protein>
<comment type="similarity">
    <text evidence="1">Belongs to the BtpA family.</text>
</comment>
<proteinExistence type="inferred from homology"/>
<organism evidence="2">
    <name type="scientific">Fervidicoccus fontis</name>
    <dbReference type="NCBI Taxonomy" id="683846"/>
    <lineage>
        <taxon>Archaea</taxon>
        <taxon>Thermoproteota</taxon>
        <taxon>Thermoprotei</taxon>
        <taxon>Fervidicoccales</taxon>
        <taxon>Fervidicoccaceae</taxon>
        <taxon>Fervidicoccus</taxon>
    </lineage>
</organism>
<dbReference type="PIRSF" id="PIRSF005956">
    <property type="entry name" value="BtpA"/>
    <property type="match status" value="1"/>
</dbReference>
<evidence type="ECO:0000256" key="1">
    <source>
        <dbReference type="ARBA" id="ARBA00006007"/>
    </source>
</evidence>
<dbReference type="Pfam" id="PF03437">
    <property type="entry name" value="BtpA"/>
    <property type="match status" value="1"/>
</dbReference>
<comment type="caution">
    <text evidence="2">The sequence shown here is derived from an EMBL/GenBank/DDBJ whole genome shotgun (WGS) entry which is preliminary data.</text>
</comment>
<dbReference type="SUPFAM" id="SSF51366">
    <property type="entry name" value="Ribulose-phoshate binding barrel"/>
    <property type="match status" value="1"/>
</dbReference>
<sequence length="286" mass="31860">MPEWARRFYSKRMFSITDLFKNDKAIIGMIHLLPLPGSPAYEGWSIDEIENHALKEARILEENGVDGLIVENMWDLPYHSGASRIPPEEMTAHAVVARHVVKHTSLPVGITVIHNGGRVALSIAKAAGARFVRVCLYTGAAVWDTGEFDHGNAAELMRMRKWLYAEDIKFFVDVVKKHSVVFPGITLETHATWADFYLADALIVTGRMTGLPPTPEDVKIVKEIVGDTPVLIGSGLTPENAEKLLKYADGAIVGTYFKVKGYTQNPIDPERVRKLMDVVNKLRGKR</sequence>
<dbReference type="AlphaFoldDB" id="A0A7C1E547"/>